<organism evidence="2 3">
    <name type="scientific">Chlamydomonas eustigma</name>
    <dbReference type="NCBI Taxonomy" id="1157962"/>
    <lineage>
        <taxon>Eukaryota</taxon>
        <taxon>Viridiplantae</taxon>
        <taxon>Chlorophyta</taxon>
        <taxon>core chlorophytes</taxon>
        <taxon>Chlorophyceae</taxon>
        <taxon>CS clade</taxon>
        <taxon>Chlamydomonadales</taxon>
        <taxon>Chlamydomonadaceae</taxon>
        <taxon>Chlamydomonas</taxon>
    </lineage>
</organism>
<gene>
    <name evidence="2" type="ORF">CEUSTIGMA_g5217.t1</name>
</gene>
<keyword evidence="3" id="KW-1185">Reference proteome</keyword>
<evidence type="ECO:0000313" key="2">
    <source>
        <dbReference type="EMBL" id="GAX77774.1"/>
    </source>
</evidence>
<accession>A0A250X3W8</accession>
<dbReference type="EMBL" id="BEGY01000027">
    <property type="protein sequence ID" value="GAX77774.1"/>
    <property type="molecule type" value="Genomic_DNA"/>
</dbReference>
<feature type="compositionally biased region" description="Polar residues" evidence="1">
    <location>
        <begin position="171"/>
        <end position="184"/>
    </location>
</feature>
<evidence type="ECO:0000313" key="3">
    <source>
        <dbReference type="Proteomes" id="UP000232323"/>
    </source>
</evidence>
<protein>
    <submittedName>
        <fullName evidence="2">Uncharacterized protein</fullName>
    </submittedName>
</protein>
<sequence length="489" mass="52172">MQTTCFNVELTMGLQIQEEEGWSAEFSALLKAWTPQEEDIIMYVIVAGEYFKALGSPPPVWAMLSADSDSGGWHLPLALNVLGGMAAYLKELLVDRAVLPLGCLELLPGIGDDRPMKVGTCNEYPLSVRASILGLANFPWNGGPVGPDYLERDMAPKSKSPGPPPNERVIPTTTPASAVASGSSEPPAVSLASAGNVVVPGQTYAATAATTVRSPTQGFVNQFNKLSMQHPVLVPLASALDKDHHKTCDAIVTLAARIYNTCTHIKELVRCSSANQAVQQEILMRLKNVETQSPAVQDSIKILTATMSSNLDLVLDLIHHLPNALQALSIPPCTTIVADVDMSPAHSEEEHSDADEDETPIIPHTNKLTAPPPGFVYADEPVSRLLMLFNLTKGEFVPLPSANAATVASAPAAQVGVIDLKMPQPQKFSGDDSQDVEDSILTFENYLKGKGTLVSQWPTVALSLLSGSALKAYTAVAQPMTVAGNFNYL</sequence>
<name>A0A250X3W8_9CHLO</name>
<dbReference type="Proteomes" id="UP000232323">
    <property type="component" value="Unassembled WGS sequence"/>
</dbReference>
<reference evidence="2 3" key="1">
    <citation type="submission" date="2017-08" db="EMBL/GenBank/DDBJ databases">
        <title>Acidophilic green algal genome provides insights into adaptation to an acidic environment.</title>
        <authorList>
            <person name="Hirooka S."/>
            <person name="Hirose Y."/>
            <person name="Kanesaki Y."/>
            <person name="Higuchi S."/>
            <person name="Fujiwara T."/>
            <person name="Onuma R."/>
            <person name="Era A."/>
            <person name="Ohbayashi R."/>
            <person name="Uzuka A."/>
            <person name="Nozaki H."/>
            <person name="Yoshikawa H."/>
            <person name="Miyagishima S.Y."/>
        </authorList>
    </citation>
    <scope>NUCLEOTIDE SEQUENCE [LARGE SCALE GENOMIC DNA]</scope>
    <source>
        <strain evidence="2 3">NIES-2499</strain>
    </source>
</reference>
<dbReference type="AlphaFoldDB" id="A0A250X3W8"/>
<feature type="region of interest" description="Disordered" evidence="1">
    <location>
        <begin position="149"/>
        <end position="185"/>
    </location>
</feature>
<proteinExistence type="predicted"/>
<comment type="caution">
    <text evidence="2">The sequence shown here is derived from an EMBL/GenBank/DDBJ whole genome shotgun (WGS) entry which is preliminary data.</text>
</comment>
<evidence type="ECO:0000256" key="1">
    <source>
        <dbReference type="SAM" id="MobiDB-lite"/>
    </source>
</evidence>